<reference evidence="1 2" key="1">
    <citation type="submission" date="2020-07" db="EMBL/GenBank/DDBJ databases">
        <title>Genomic Encyclopedia of Type Strains, Phase IV (KMG-V): Genome sequencing to study the core and pangenomes of soil and plant-associated prokaryotes.</title>
        <authorList>
            <person name="Whitman W."/>
        </authorList>
    </citation>
    <scope>NUCLEOTIDE SEQUENCE [LARGE SCALE GENOMIC DNA]</scope>
    <source>
        <strain evidence="1 2">X4EP2</strain>
    </source>
</reference>
<dbReference type="PANTHER" id="PTHR35802:SF1">
    <property type="entry name" value="PROTEASE SYNTHASE AND SPORULATION PROTEIN PAI 2"/>
    <property type="match status" value="1"/>
</dbReference>
<dbReference type="EMBL" id="JACCCW010000001">
    <property type="protein sequence ID" value="NYF78362.1"/>
    <property type="molecule type" value="Genomic_DNA"/>
</dbReference>
<evidence type="ECO:0000313" key="1">
    <source>
        <dbReference type="EMBL" id="NYF78362.1"/>
    </source>
</evidence>
<dbReference type="PANTHER" id="PTHR35802">
    <property type="entry name" value="PROTEASE SYNTHASE AND SPORULATION PROTEIN PAI 2"/>
    <property type="match status" value="1"/>
</dbReference>
<name>A0A7Y9PEK2_9BACT</name>
<keyword evidence="2" id="KW-1185">Reference proteome</keyword>
<dbReference type="InterPro" id="IPR007396">
    <property type="entry name" value="TR_PAI2-type"/>
</dbReference>
<dbReference type="SUPFAM" id="SSF50475">
    <property type="entry name" value="FMN-binding split barrel"/>
    <property type="match status" value="1"/>
</dbReference>
<dbReference type="Proteomes" id="UP000589520">
    <property type="component" value="Unassembled WGS sequence"/>
</dbReference>
<dbReference type="Pfam" id="PF04299">
    <property type="entry name" value="FMN_bind_2"/>
    <property type="match status" value="1"/>
</dbReference>
<sequence length="217" mass="24103">MYTPKAFKVEDLAIIHATMRQHPLATLVTLTPQGLVATHLPLMLDETRGEYGTLIGHISRANLQGRNSDPTLEALAIFTGPETYVTPNWYPSKQETGRAVPTWYYAAIHAYGKPSFFDDPEHLRQIVTRLTDQHEAAFPAPWKISDAPRTYIDSQLKAIIGVELPITRIEGKQKFDQNSPAADRAGVIAGLRSLNDPCKTEVADLMTNIESKLTPKP</sequence>
<dbReference type="AlphaFoldDB" id="A0A7Y9PEK2"/>
<dbReference type="Gene3D" id="2.30.110.10">
    <property type="entry name" value="Electron Transport, Fmn-binding Protein, Chain A"/>
    <property type="match status" value="1"/>
</dbReference>
<dbReference type="RefSeq" id="WP_179487706.1">
    <property type="nucleotide sequence ID" value="NZ_JACCCW010000001.1"/>
</dbReference>
<dbReference type="PIRSF" id="PIRSF010372">
    <property type="entry name" value="PaiB"/>
    <property type="match status" value="1"/>
</dbReference>
<organism evidence="1 2">
    <name type="scientific">Granulicella arctica</name>
    <dbReference type="NCBI Taxonomy" id="940613"/>
    <lineage>
        <taxon>Bacteria</taxon>
        <taxon>Pseudomonadati</taxon>
        <taxon>Acidobacteriota</taxon>
        <taxon>Terriglobia</taxon>
        <taxon>Terriglobales</taxon>
        <taxon>Acidobacteriaceae</taxon>
        <taxon>Granulicella</taxon>
    </lineage>
</organism>
<protein>
    <submittedName>
        <fullName evidence="1">Transcriptional regulator</fullName>
    </submittedName>
</protein>
<gene>
    <name evidence="1" type="ORF">HDF17_000649</name>
</gene>
<comment type="caution">
    <text evidence="1">The sequence shown here is derived from an EMBL/GenBank/DDBJ whole genome shotgun (WGS) entry which is preliminary data.</text>
</comment>
<accession>A0A7Y9PEK2</accession>
<dbReference type="InterPro" id="IPR012349">
    <property type="entry name" value="Split_barrel_FMN-bd"/>
</dbReference>
<evidence type="ECO:0000313" key="2">
    <source>
        <dbReference type="Proteomes" id="UP000589520"/>
    </source>
</evidence>
<proteinExistence type="predicted"/>